<keyword evidence="7" id="KW-0032">Aminotransferase</keyword>
<dbReference type="InterPro" id="IPR015422">
    <property type="entry name" value="PyrdxlP-dep_Trfase_small"/>
</dbReference>
<gene>
    <name evidence="7" type="ORF">GCM10023213_46370</name>
</gene>
<dbReference type="Pfam" id="PF00266">
    <property type="entry name" value="Aminotran_5"/>
    <property type="match status" value="1"/>
</dbReference>
<evidence type="ECO:0000256" key="1">
    <source>
        <dbReference type="ARBA" id="ARBA00001933"/>
    </source>
</evidence>
<evidence type="ECO:0000313" key="7">
    <source>
        <dbReference type="EMBL" id="GAA5149130.1"/>
    </source>
</evidence>
<evidence type="ECO:0000256" key="3">
    <source>
        <dbReference type="ARBA" id="ARBA00022898"/>
    </source>
</evidence>
<organism evidence="7 8">
    <name type="scientific">Prosthecobacter algae</name>
    <dbReference type="NCBI Taxonomy" id="1144682"/>
    <lineage>
        <taxon>Bacteria</taxon>
        <taxon>Pseudomonadati</taxon>
        <taxon>Verrucomicrobiota</taxon>
        <taxon>Verrucomicrobiia</taxon>
        <taxon>Verrucomicrobiales</taxon>
        <taxon>Verrucomicrobiaceae</taxon>
        <taxon>Prosthecobacter</taxon>
    </lineage>
</organism>
<dbReference type="RefSeq" id="WP_345738807.1">
    <property type="nucleotide sequence ID" value="NZ_BAABIA010000013.1"/>
</dbReference>
<dbReference type="Gene3D" id="3.40.640.10">
    <property type="entry name" value="Type I PLP-dependent aspartate aminotransferase-like (Major domain)"/>
    <property type="match status" value="1"/>
</dbReference>
<comment type="similarity">
    <text evidence="2 4">Belongs to the class-V pyridoxal-phosphate-dependent aminotransferase family.</text>
</comment>
<dbReference type="InterPro" id="IPR024169">
    <property type="entry name" value="SP_NH2Trfase/AEP_transaminase"/>
</dbReference>
<dbReference type="GO" id="GO:0008483">
    <property type="term" value="F:transaminase activity"/>
    <property type="evidence" value="ECO:0007669"/>
    <property type="project" value="UniProtKB-KW"/>
</dbReference>
<dbReference type="Proteomes" id="UP001499852">
    <property type="component" value="Unassembled WGS sequence"/>
</dbReference>
<evidence type="ECO:0000256" key="4">
    <source>
        <dbReference type="RuleBase" id="RU004075"/>
    </source>
</evidence>
<feature type="domain" description="Aminotransferase class V" evidence="6">
    <location>
        <begin position="79"/>
        <end position="315"/>
    </location>
</feature>
<keyword evidence="7" id="KW-0808">Transferase</keyword>
<comment type="cofactor">
    <cofactor evidence="1 5">
        <name>pyridoxal 5'-phosphate</name>
        <dbReference type="ChEBI" id="CHEBI:597326"/>
    </cofactor>
</comment>
<keyword evidence="3" id="KW-0663">Pyridoxal phosphate</keyword>
<comment type="caution">
    <text evidence="7">The sequence shown here is derived from an EMBL/GenBank/DDBJ whole genome shotgun (WGS) entry which is preliminary data.</text>
</comment>
<dbReference type="PANTHER" id="PTHR21152:SF40">
    <property type="entry name" value="ALANINE--GLYOXYLATE AMINOTRANSFERASE"/>
    <property type="match status" value="1"/>
</dbReference>
<dbReference type="InterPro" id="IPR015424">
    <property type="entry name" value="PyrdxlP-dep_Trfase"/>
</dbReference>
<name>A0ABP9PMJ8_9BACT</name>
<dbReference type="EMBL" id="BAABIA010000013">
    <property type="protein sequence ID" value="GAA5149130.1"/>
    <property type="molecule type" value="Genomic_DNA"/>
</dbReference>
<dbReference type="PANTHER" id="PTHR21152">
    <property type="entry name" value="AMINOTRANSFERASE CLASS V"/>
    <property type="match status" value="1"/>
</dbReference>
<keyword evidence="8" id="KW-1185">Reference proteome</keyword>
<dbReference type="InterPro" id="IPR020578">
    <property type="entry name" value="Aminotrans_V_PyrdxlP_BS"/>
</dbReference>
<proteinExistence type="inferred from homology"/>
<dbReference type="InterPro" id="IPR000192">
    <property type="entry name" value="Aminotrans_V_dom"/>
</dbReference>
<sequence length="359" mass="39469">MSTHVKLYIPGPVEVSPATFAAMSQPMMGHRGKGFQDLYAEIQPMLQTLFGTQQQVFLSTSSAWGVMEGSIRNLVKKKVLNCCNGAFSDKWLDVSKRCGKQAEAYQVEWGQPILAEEIDKRLATGEFDAVTFIHNETSTGVLSPLTEIAALKKKYPDVMFITDSVSGFTTLPVNFDELGIDVLLTGSQKAFALPPGLALFTASEAAMARAATVEDRGYYFDFIEFKANGEKSMTPSTPCISLIYGLRHQLKAMFAEGLENRYARHARLNGMVHDWVRRNGFEFFAPEGYRSKSLTCVANNKEIDVAAFIGLLKKNHSLIIDGGYGKLKGKTFRISNMGDETDESIGAVIAALDDSLAKL</sequence>
<dbReference type="SUPFAM" id="SSF53383">
    <property type="entry name" value="PLP-dependent transferases"/>
    <property type="match status" value="1"/>
</dbReference>
<dbReference type="PIRSF" id="PIRSF000524">
    <property type="entry name" value="SPT"/>
    <property type="match status" value="1"/>
</dbReference>
<accession>A0ABP9PMJ8</accession>
<evidence type="ECO:0000259" key="6">
    <source>
        <dbReference type="Pfam" id="PF00266"/>
    </source>
</evidence>
<dbReference type="PROSITE" id="PS00595">
    <property type="entry name" value="AA_TRANSFER_CLASS_5"/>
    <property type="match status" value="1"/>
</dbReference>
<dbReference type="Gene3D" id="3.90.1150.10">
    <property type="entry name" value="Aspartate Aminotransferase, domain 1"/>
    <property type="match status" value="1"/>
</dbReference>
<dbReference type="InterPro" id="IPR015421">
    <property type="entry name" value="PyrdxlP-dep_Trfase_major"/>
</dbReference>
<evidence type="ECO:0000313" key="8">
    <source>
        <dbReference type="Proteomes" id="UP001499852"/>
    </source>
</evidence>
<protein>
    <submittedName>
        <fullName evidence="7">Alanine--glyoxylate aminotransferase family protein</fullName>
    </submittedName>
</protein>
<evidence type="ECO:0000256" key="5">
    <source>
        <dbReference type="RuleBase" id="RU004504"/>
    </source>
</evidence>
<reference evidence="8" key="1">
    <citation type="journal article" date="2019" name="Int. J. Syst. Evol. Microbiol.">
        <title>The Global Catalogue of Microorganisms (GCM) 10K type strain sequencing project: providing services to taxonomists for standard genome sequencing and annotation.</title>
        <authorList>
            <consortium name="The Broad Institute Genomics Platform"/>
            <consortium name="The Broad Institute Genome Sequencing Center for Infectious Disease"/>
            <person name="Wu L."/>
            <person name="Ma J."/>
        </authorList>
    </citation>
    <scope>NUCLEOTIDE SEQUENCE [LARGE SCALE GENOMIC DNA]</scope>
    <source>
        <strain evidence="8">JCM 18053</strain>
    </source>
</reference>
<evidence type="ECO:0000256" key="2">
    <source>
        <dbReference type="ARBA" id="ARBA00009236"/>
    </source>
</evidence>